<protein>
    <submittedName>
        <fullName evidence="2">Uncharacterized protein</fullName>
    </submittedName>
</protein>
<gene>
    <name evidence="2" type="ORF">As57867_024124</name>
</gene>
<sequence>MRNLPRASHCLTIHVQSQDSKAVAMNKPLSRTRQHGALALGCAYVVGSMATSIYYLGELEPATRNDMLWSEYTPHGTQALLVDLVNQLLATGAIGSLDVLAPRACIDKPYVDPVATTQVFPAYARRLVLADLTSLAYAVPNLRSLAGAASMTMPTQYCYVDLNRTFEVAHTAARQSRCAASYLENGAVYMETVLRNQVWDDFMLNFGGDGGMFTIAVGAALDAVPAGKAWLTTTSNARVTTSIDQEIAYWQRHGLRYFQLQWHTQWQTGIGETVIVENALGLRSGILLKRTPFQTTAFTSSVVNWMPYFDLYFLSSSNRSLVRSAYNSLSQPPTIDVQDFFYIQGNYNATTGAPQDPIALVQTTLGPFLSIDAYYIAPPPALITFLEAFQNAIFSDEATLGRMDAMAAPMSFQPTPSSWIHTSDRLFYGGSPLCTARRGLPFAQDTFGFADSCFKQPPLVITVDKFSGVFAVLAMGGDRLRLDAMCGTLASTAVACRGLIDSLVDVGARLAPRLTSQVTAAVDATMRLNVSLMQFAADADDATNWVLLTESILDPTSAFAFIGWATVHEWVLGQRDVVSFQGDVSTLVLMSNADSPDAITSSASSVTSATRLLYYLVLYSVSMLGLIAFGCLVGVCVYPDVHGTNLVWFNRIVSSIWVGRPLVFIRGLAAILLLGTTQLELVTTNNRTRFAFAPRAWPVTFVVAGEATWALYAAQDFLTAVADRRTMRHCTLATCVVAWIALVVLESIAPVLPSGFLDRNCTAKNMGQTLDCAGSLLRIGSLDRVCVILAILGGATAASLVMGELVRLQYPSSPNDSAHPLRHLLGVADYYLAVSSDTPLHPQTWALDKVACLMAGLVSIVWRNTQYTFDVKLWVIHQDKQMLSLQLSKRPSIISFPVHTNQNDSVVDIRHPANTYPASTQPYHRWLNPMAVGLGAAYVVGSIVGSVSYLQVSKVALANDLLWATFNMTGANTFLGAWLHSQLLQGVDNTTLQLNTDGVNFDGSFDTNNGLLLATNVGGLVQYDSKLNQIQLAIAGLRSTDGCLAPWIFTQYCYVDFDQRWELANTAARQRRCQNMTANGAIYLDSVLRNIPFDAFLTCWGAAFEPAVAYDLRQSVDGRAWLAATSSSVKLPVSDEVTVWTSHGIAMFVTQWQNFKHLGLVHTYAVETAMGTSHSFTI</sequence>
<keyword evidence="1" id="KW-0812">Transmembrane</keyword>
<feature type="transmembrane region" description="Helical" evidence="1">
    <location>
        <begin position="657"/>
        <end position="676"/>
    </location>
</feature>
<evidence type="ECO:0000256" key="1">
    <source>
        <dbReference type="SAM" id="Phobius"/>
    </source>
</evidence>
<reference evidence="2" key="1">
    <citation type="submission" date="2019-06" db="EMBL/GenBank/DDBJ databases">
        <title>Genomics analysis of Aphanomyces spp. identifies a new class of oomycete effector associated with host adaptation.</title>
        <authorList>
            <person name="Gaulin E."/>
        </authorList>
    </citation>
    <scope>NUCLEOTIDE SEQUENCE</scope>
    <source>
        <strain evidence="2">CBS 578.67</strain>
    </source>
</reference>
<proteinExistence type="predicted"/>
<dbReference type="EMBL" id="VJMH01007369">
    <property type="protein sequence ID" value="KAF0683773.1"/>
    <property type="molecule type" value="Genomic_DNA"/>
</dbReference>
<keyword evidence="1" id="KW-1133">Transmembrane helix</keyword>
<feature type="transmembrane region" description="Helical" evidence="1">
    <location>
        <begin position="612"/>
        <end position="637"/>
    </location>
</feature>
<organism evidence="2">
    <name type="scientific">Aphanomyces stellatus</name>
    <dbReference type="NCBI Taxonomy" id="120398"/>
    <lineage>
        <taxon>Eukaryota</taxon>
        <taxon>Sar</taxon>
        <taxon>Stramenopiles</taxon>
        <taxon>Oomycota</taxon>
        <taxon>Saprolegniomycetes</taxon>
        <taxon>Saprolegniales</taxon>
        <taxon>Verrucalvaceae</taxon>
        <taxon>Aphanomyces</taxon>
    </lineage>
</organism>
<dbReference type="OrthoDB" id="73567at2759"/>
<name>A0A6A4XLN5_9STRA</name>
<evidence type="ECO:0000313" key="2">
    <source>
        <dbReference type="EMBL" id="KAF0683773.1"/>
    </source>
</evidence>
<feature type="transmembrane region" description="Helical" evidence="1">
    <location>
        <begin position="696"/>
        <end position="718"/>
    </location>
</feature>
<feature type="transmembrane region" description="Helical" evidence="1">
    <location>
        <begin position="37"/>
        <end position="57"/>
    </location>
</feature>
<dbReference type="AlphaFoldDB" id="A0A6A4XLN5"/>
<feature type="non-terminal residue" evidence="2">
    <location>
        <position position="1178"/>
    </location>
</feature>
<accession>A0A6A4XLN5</accession>
<feature type="transmembrane region" description="Helical" evidence="1">
    <location>
        <begin position="730"/>
        <end position="752"/>
    </location>
</feature>
<comment type="caution">
    <text evidence="2">The sequence shown here is derived from an EMBL/GenBank/DDBJ whole genome shotgun (WGS) entry which is preliminary data.</text>
</comment>
<keyword evidence="1" id="KW-0472">Membrane</keyword>